<dbReference type="Gene3D" id="3.40.50.10540">
    <property type="entry name" value="Crotonobetainyl-coa:carnitine coa-transferase, domain 1"/>
    <property type="match status" value="1"/>
</dbReference>
<dbReference type="PATRIC" id="fig|543877.4.peg.1642"/>
<dbReference type="InterPro" id="IPR023606">
    <property type="entry name" value="CoA-Trfase_III_dom_1_sf"/>
</dbReference>
<dbReference type="GO" id="GO:0003824">
    <property type="term" value="F:catalytic activity"/>
    <property type="evidence" value="ECO:0007669"/>
    <property type="project" value="InterPro"/>
</dbReference>
<dbReference type="STRING" id="543877.AM2010_1616"/>
<evidence type="ECO:0000256" key="1">
    <source>
        <dbReference type="SAM" id="MobiDB-lite"/>
    </source>
</evidence>
<dbReference type="Gene3D" id="3.30.1540.10">
    <property type="entry name" value="formyl-coa transferase, domain 3"/>
    <property type="match status" value="1"/>
</dbReference>
<organism evidence="2 3">
    <name type="scientific">Pelagerythrobacter marensis</name>
    <dbReference type="NCBI Taxonomy" id="543877"/>
    <lineage>
        <taxon>Bacteria</taxon>
        <taxon>Pseudomonadati</taxon>
        <taxon>Pseudomonadota</taxon>
        <taxon>Alphaproteobacteria</taxon>
        <taxon>Sphingomonadales</taxon>
        <taxon>Erythrobacteraceae</taxon>
        <taxon>Pelagerythrobacter</taxon>
    </lineage>
</organism>
<dbReference type="Proteomes" id="UP000037643">
    <property type="component" value="Chromosome"/>
</dbReference>
<evidence type="ECO:0000313" key="2">
    <source>
        <dbReference type="EMBL" id="AKM07685.1"/>
    </source>
</evidence>
<dbReference type="PANTHER" id="PTHR48228">
    <property type="entry name" value="SUCCINYL-COA--D-CITRAMALATE COA-TRANSFERASE"/>
    <property type="match status" value="1"/>
</dbReference>
<gene>
    <name evidence="2" type="ORF">AM2010_1616</name>
</gene>
<dbReference type="InterPro" id="IPR003673">
    <property type="entry name" value="CoA-Trfase_fam_III"/>
</dbReference>
<evidence type="ECO:0000313" key="3">
    <source>
        <dbReference type="Proteomes" id="UP000037643"/>
    </source>
</evidence>
<dbReference type="InterPro" id="IPR044855">
    <property type="entry name" value="CoA-Trfase_III_dom3_sf"/>
</dbReference>
<accession>A0A0G3X817</accession>
<dbReference type="RefSeq" id="WP_047806654.1">
    <property type="nucleotide sequence ID" value="NZ_CP011805.1"/>
</dbReference>
<dbReference type="InterPro" id="IPR050509">
    <property type="entry name" value="CoA-transferase_III"/>
</dbReference>
<dbReference type="Pfam" id="PF02515">
    <property type="entry name" value="CoA_transf_3"/>
    <property type="match status" value="1"/>
</dbReference>
<protein>
    <submittedName>
        <fullName evidence="2">Carnitine dehydratase</fullName>
    </submittedName>
</protein>
<name>A0A0G3X817_9SPHN</name>
<proteinExistence type="predicted"/>
<sequence length="382" mass="40300">MAGPLNGLRIVEFAGIGPGPFCGMMLADHGAEVIRIDRASGSRGGSQPVTSKDVLARGRRSIAIDLKSAEGVALARRLCASVDGLIEGFRPGVMERLGLGPDELLGDNPKLVYGRMTGWGQTGPYAPYAGHDINYIALAGALAHFGRAGEKPTPPINMVGDFGGGGMMLAFGMVAALLNVARGGEGQVIDAAMTDGTAVLMAMIHGMKNMGVWSEDLGANMLDTGAHFYDTYETRDGKFVSIGSIEPQFYAELRRIAGLENDAEFDAQHDRARWGALKDKLAALFKTKTRDEWDALMEHTDVCYAPVLSMSEAARHPHNLARQAFVEVGGDIQPAPAPRYSQTAPATPPPAPLPGDDSDAILQSLGLDAGEIAGLRDSGTVA</sequence>
<dbReference type="PANTHER" id="PTHR48228:SF5">
    <property type="entry name" value="ALPHA-METHYLACYL-COA RACEMASE"/>
    <property type="match status" value="1"/>
</dbReference>
<reference evidence="2 3" key="1">
    <citation type="submission" date="2015-06" db="EMBL/GenBank/DDBJ databases">
        <authorList>
            <person name="Kim K.M."/>
        </authorList>
    </citation>
    <scope>NUCLEOTIDE SEQUENCE [LARGE SCALE GENOMIC DNA]</scope>
    <source>
        <strain evidence="2 3">KCTC 22370</strain>
    </source>
</reference>
<dbReference type="SUPFAM" id="SSF89796">
    <property type="entry name" value="CoA-transferase family III (CaiB/BaiF)"/>
    <property type="match status" value="1"/>
</dbReference>
<dbReference type="OrthoDB" id="5720311at2"/>
<keyword evidence="3" id="KW-1185">Reference proteome</keyword>
<dbReference type="EMBL" id="CP011805">
    <property type="protein sequence ID" value="AKM07685.1"/>
    <property type="molecule type" value="Genomic_DNA"/>
</dbReference>
<feature type="region of interest" description="Disordered" evidence="1">
    <location>
        <begin position="331"/>
        <end position="361"/>
    </location>
</feature>
<dbReference type="KEGG" id="amx:AM2010_1616"/>
<dbReference type="AlphaFoldDB" id="A0A0G3X817"/>